<name>A0A7I8X0Q1_BURXY</name>
<proteinExistence type="predicted"/>
<evidence type="ECO:0000313" key="2">
    <source>
        <dbReference type="Proteomes" id="UP000659654"/>
    </source>
</evidence>
<dbReference type="EMBL" id="CAJFCV020000006">
    <property type="protein sequence ID" value="CAG9129785.1"/>
    <property type="molecule type" value="Genomic_DNA"/>
</dbReference>
<dbReference type="EMBL" id="CAJFDI010000006">
    <property type="protein sequence ID" value="CAD5234177.1"/>
    <property type="molecule type" value="Genomic_DNA"/>
</dbReference>
<dbReference type="Proteomes" id="UP000582659">
    <property type="component" value="Unassembled WGS sequence"/>
</dbReference>
<keyword evidence="2" id="KW-1185">Reference proteome</keyword>
<gene>
    <name evidence="1" type="ORF">BXYJ_LOCUS14268</name>
</gene>
<comment type="caution">
    <text evidence="1">The sequence shown here is derived from an EMBL/GenBank/DDBJ whole genome shotgun (WGS) entry which is preliminary data.</text>
</comment>
<protein>
    <submittedName>
        <fullName evidence="1">(pine wood nematode) hypothetical protein</fullName>
    </submittedName>
</protein>
<organism evidence="1 2">
    <name type="scientific">Bursaphelenchus xylophilus</name>
    <name type="common">Pinewood nematode worm</name>
    <name type="synonym">Aphelenchoides xylophilus</name>
    <dbReference type="NCBI Taxonomy" id="6326"/>
    <lineage>
        <taxon>Eukaryota</taxon>
        <taxon>Metazoa</taxon>
        <taxon>Ecdysozoa</taxon>
        <taxon>Nematoda</taxon>
        <taxon>Chromadorea</taxon>
        <taxon>Rhabditida</taxon>
        <taxon>Tylenchina</taxon>
        <taxon>Tylenchomorpha</taxon>
        <taxon>Aphelenchoidea</taxon>
        <taxon>Aphelenchoididae</taxon>
        <taxon>Bursaphelenchus</taxon>
    </lineage>
</organism>
<dbReference type="Proteomes" id="UP000659654">
    <property type="component" value="Unassembled WGS sequence"/>
</dbReference>
<dbReference type="AlphaFoldDB" id="A0A7I8X0Q1"/>
<sequence>MSKRARGDNLIRLGAKKLHRNSVNPVTIPDKKADKLCGISTETIPLALFRPPSLSVLSHDRFGEPSFRWDPPILASDRPISVVAGIEKRFAVFL</sequence>
<accession>A0A7I8X0Q1</accession>
<evidence type="ECO:0000313" key="1">
    <source>
        <dbReference type="EMBL" id="CAD5234177.1"/>
    </source>
</evidence>
<reference evidence="1" key="1">
    <citation type="submission" date="2020-09" db="EMBL/GenBank/DDBJ databases">
        <authorList>
            <person name="Kikuchi T."/>
        </authorList>
    </citation>
    <scope>NUCLEOTIDE SEQUENCE</scope>
    <source>
        <strain evidence="1">Ka4C1</strain>
    </source>
</reference>